<feature type="compositionally biased region" description="Low complexity" evidence="1">
    <location>
        <begin position="252"/>
        <end position="266"/>
    </location>
</feature>
<dbReference type="AlphaFoldDB" id="A0A2R6WG25"/>
<feature type="domain" description="FAS1" evidence="2">
    <location>
        <begin position="81"/>
        <end position="208"/>
    </location>
</feature>
<dbReference type="PANTHER" id="PTHR36069:SF1">
    <property type="entry name" value="EXPRESSED PROTEIN"/>
    <property type="match status" value="1"/>
</dbReference>
<evidence type="ECO:0000313" key="3">
    <source>
        <dbReference type="EMBL" id="PTQ32805.1"/>
    </source>
</evidence>
<dbReference type="EMBL" id="KZ772767">
    <property type="protein sequence ID" value="PTQ32805.1"/>
    <property type="molecule type" value="Genomic_DNA"/>
</dbReference>
<dbReference type="OrthoDB" id="2015130at2759"/>
<feature type="region of interest" description="Disordered" evidence="1">
    <location>
        <begin position="248"/>
        <end position="274"/>
    </location>
</feature>
<organism evidence="3 4">
    <name type="scientific">Marchantia polymorpha</name>
    <name type="common">Common liverwort</name>
    <name type="synonym">Marchantia aquatica</name>
    <dbReference type="NCBI Taxonomy" id="3197"/>
    <lineage>
        <taxon>Eukaryota</taxon>
        <taxon>Viridiplantae</taxon>
        <taxon>Streptophyta</taxon>
        <taxon>Embryophyta</taxon>
        <taxon>Marchantiophyta</taxon>
        <taxon>Marchantiopsida</taxon>
        <taxon>Marchantiidae</taxon>
        <taxon>Marchantiales</taxon>
        <taxon>Marchantiaceae</taxon>
        <taxon>Marchantia</taxon>
    </lineage>
</organism>
<sequence>MGVRSPGVVVVRTMTIKRPSPKQFRAGRDGVQLGIYLVAFVLVGLVKIDAVEAQVVPSPSPLRAPAPSAIPPPPPLTALQQSQAAVQALRANNFTTAAQLIQTYLPILRLNSTLFVPTNEALSSLSMVTPVLNILLYHAATPQYTFDQLVTLPVGTRLQSFLANESVLITNNARNNFQVDNVRIVLANVCASNTTDLQISCHGVESILNSTLYGNSAPAPVSSSPVAAPVPAFTPAASPPVPFILPGPPAVPSGSPESSIPIAASPTESSPTGGASACRVRRILYIVFLGVMTLSYNL</sequence>
<evidence type="ECO:0000313" key="4">
    <source>
        <dbReference type="Proteomes" id="UP000244005"/>
    </source>
</evidence>
<evidence type="ECO:0000256" key="1">
    <source>
        <dbReference type="SAM" id="MobiDB-lite"/>
    </source>
</evidence>
<accession>A0A2R6WG25</accession>
<name>A0A2R6WG25_MARPO</name>
<protein>
    <recommendedName>
        <fullName evidence="2">FAS1 domain-containing protein</fullName>
    </recommendedName>
</protein>
<dbReference type="Proteomes" id="UP000244005">
    <property type="component" value="Unassembled WGS sequence"/>
</dbReference>
<dbReference type="Gramene" id="Mp5g08970.1">
    <property type="protein sequence ID" value="Mp5g08970.1.cds1"/>
    <property type="gene ID" value="Mp5g08970"/>
</dbReference>
<dbReference type="Pfam" id="PF02469">
    <property type="entry name" value="Fasciclin"/>
    <property type="match status" value="1"/>
</dbReference>
<dbReference type="Gene3D" id="2.30.180.10">
    <property type="entry name" value="FAS1 domain"/>
    <property type="match status" value="1"/>
</dbReference>
<keyword evidence="4" id="KW-1185">Reference proteome</keyword>
<proteinExistence type="predicted"/>
<evidence type="ECO:0000259" key="2">
    <source>
        <dbReference type="PROSITE" id="PS50213"/>
    </source>
</evidence>
<reference evidence="4" key="1">
    <citation type="journal article" date="2017" name="Cell">
        <title>Insights into land plant evolution garnered from the Marchantia polymorpha genome.</title>
        <authorList>
            <person name="Bowman J.L."/>
            <person name="Kohchi T."/>
            <person name="Yamato K.T."/>
            <person name="Jenkins J."/>
            <person name="Shu S."/>
            <person name="Ishizaki K."/>
            <person name="Yamaoka S."/>
            <person name="Nishihama R."/>
            <person name="Nakamura Y."/>
            <person name="Berger F."/>
            <person name="Adam C."/>
            <person name="Aki S.S."/>
            <person name="Althoff F."/>
            <person name="Araki T."/>
            <person name="Arteaga-Vazquez M.A."/>
            <person name="Balasubrmanian S."/>
            <person name="Barry K."/>
            <person name="Bauer D."/>
            <person name="Boehm C.R."/>
            <person name="Briginshaw L."/>
            <person name="Caballero-Perez J."/>
            <person name="Catarino B."/>
            <person name="Chen F."/>
            <person name="Chiyoda S."/>
            <person name="Chovatia M."/>
            <person name="Davies K.M."/>
            <person name="Delmans M."/>
            <person name="Demura T."/>
            <person name="Dierschke T."/>
            <person name="Dolan L."/>
            <person name="Dorantes-Acosta A.E."/>
            <person name="Eklund D.M."/>
            <person name="Florent S.N."/>
            <person name="Flores-Sandoval E."/>
            <person name="Fujiyama A."/>
            <person name="Fukuzawa H."/>
            <person name="Galik B."/>
            <person name="Grimanelli D."/>
            <person name="Grimwood J."/>
            <person name="Grossniklaus U."/>
            <person name="Hamada T."/>
            <person name="Haseloff J."/>
            <person name="Hetherington A.J."/>
            <person name="Higo A."/>
            <person name="Hirakawa Y."/>
            <person name="Hundley H.N."/>
            <person name="Ikeda Y."/>
            <person name="Inoue K."/>
            <person name="Inoue S.I."/>
            <person name="Ishida S."/>
            <person name="Jia Q."/>
            <person name="Kakita M."/>
            <person name="Kanazawa T."/>
            <person name="Kawai Y."/>
            <person name="Kawashima T."/>
            <person name="Kennedy M."/>
            <person name="Kinose K."/>
            <person name="Kinoshita T."/>
            <person name="Kohara Y."/>
            <person name="Koide E."/>
            <person name="Komatsu K."/>
            <person name="Kopischke S."/>
            <person name="Kubo M."/>
            <person name="Kyozuka J."/>
            <person name="Lagercrantz U."/>
            <person name="Lin S.S."/>
            <person name="Lindquist E."/>
            <person name="Lipzen A.M."/>
            <person name="Lu C.W."/>
            <person name="De Luna E."/>
            <person name="Martienssen R.A."/>
            <person name="Minamino N."/>
            <person name="Mizutani M."/>
            <person name="Mizutani M."/>
            <person name="Mochizuki N."/>
            <person name="Monte I."/>
            <person name="Mosher R."/>
            <person name="Nagasaki H."/>
            <person name="Nakagami H."/>
            <person name="Naramoto S."/>
            <person name="Nishitani K."/>
            <person name="Ohtani M."/>
            <person name="Okamoto T."/>
            <person name="Okumura M."/>
            <person name="Phillips J."/>
            <person name="Pollak B."/>
            <person name="Reinders A."/>
            <person name="Rovekamp M."/>
            <person name="Sano R."/>
            <person name="Sawa S."/>
            <person name="Schmid M.W."/>
            <person name="Shirakawa M."/>
            <person name="Solano R."/>
            <person name="Spunde A."/>
            <person name="Suetsugu N."/>
            <person name="Sugano S."/>
            <person name="Sugiyama A."/>
            <person name="Sun R."/>
            <person name="Suzuki Y."/>
            <person name="Takenaka M."/>
            <person name="Takezawa D."/>
            <person name="Tomogane H."/>
            <person name="Tsuzuki M."/>
            <person name="Ueda T."/>
            <person name="Umeda M."/>
            <person name="Ward J.M."/>
            <person name="Watanabe Y."/>
            <person name="Yazaki K."/>
            <person name="Yokoyama R."/>
            <person name="Yoshitake Y."/>
            <person name="Yotsui I."/>
            <person name="Zachgo S."/>
            <person name="Schmutz J."/>
        </authorList>
    </citation>
    <scope>NUCLEOTIDE SEQUENCE [LARGE SCALE GENOMIC DNA]</scope>
    <source>
        <strain evidence="4">Tak-1</strain>
    </source>
</reference>
<dbReference type="InterPro" id="IPR036378">
    <property type="entry name" value="FAS1_dom_sf"/>
</dbReference>
<dbReference type="InterPro" id="IPR053339">
    <property type="entry name" value="FAS1_domain_protein"/>
</dbReference>
<dbReference type="SUPFAM" id="SSF82153">
    <property type="entry name" value="FAS1 domain"/>
    <property type="match status" value="1"/>
</dbReference>
<dbReference type="PANTHER" id="PTHR36069">
    <property type="entry name" value="EXPRESSED PROTEIN-RELATED"/>
    <property type="match status" value="1"/>
</dbReference>
<dbReference type="PROSITE" id="PS50213">
    <property type="entry name" value="FAS1"/>
    <property type="match status" value="1"/>
</dbReference>
<gene>
    <name evidence="3" type="ORF">MARPO_0095s0061</name>
</gene>
<dbReference type="OMA" id="THAQNIM"/>
<dbReference type="SMART" id="SM00554">
    <property type="entry name" value="FAS1"/>
    <property type="match status" value="1"/>
</dbReference>
<dbReference type="InterPro" id="IPR000782">
    <property type="entry name" value="FAS1_domain"/>
</dbReference>